<gene>
    <name evidence="4" type="primary">LOC113499189</name>
</gene>
<dbReference type="InterPro" id="IPR006671">
    <property type="entry name" value="Cyclin_N"/>
</dbReference>
<dbReference type="OrthoDB" id="671595at2759"/>
<dbReference type="Gene3D" id="1.10.472.10">
    <property type="entry name" value="Cyclin-like"/>
    <property type="match status" value="2"/>
</dbReference>
<protein>
    <submittedName>
        <fullName evidence="4">Uncharacterized protein LOC113499189</fullName>
    </submittedName>
</protein>
<dbReference type="RefSeq" id="XP_026735363.1">
    <property type="nucleotide sequence ID" value="XM_026879562.1"/>
</dbReference>
<dbReference type="SUPFAM" id="SSF47954">
    <property type="entry name" value="Cyclin-like"/>
    <property type="match status" value="1"/>
</dbReference>
<dbReference type="InterPro" id="IPR013763">
    <property type="entry name" value="Cyclin-like_dom"/>
</dbReference>
<reference evidence="4" key="1">
    <citation type="submission" date="2025-08" db="UniProtKB">
        <authorList>
            <consortium name="RefSeq"/>
        </authorList>
    </citation>
    <scope>IDENTIFICATION</scope>
</reference>
<dbReference type="Pfam" id="PF00134">
    <property type="entry name" value="Cyclin_N"/>
    <property type="match status" value="1"/>
</dbReference>
<dbReference type="KEGG" id="tnl:113499189"/>
<comment type="similarity">
    <text evidence="1">Belongs to the cyclin family.</text>
</comment>
<dbReference type="InterPro" id="IPR039361">
    <property type="entry name" value="Cyclin"/>
</dbReference>
<organism evidence="3 4">
    <name type="scientific">Trichoplusia ni</name>
    <name type="common">Cabbage looper</name>
    <dbReference type="NCBI Taxonomy" id="7111"/>
    <lineage>
        <taxon>Eukaryota</taxon>
        <taxon>Metazoa</taxon>
        <taxon>Ecdysozoa</taxon>
        <taxon>Arthropoda</taxon>
        <taxon>Hexapoda</taxon>
        <taxon>Insecta</taxon>
        <taxon>Pterygota</taxon>
        <taxon>Neoptera</taxon>
        <taxon>Endopterygota</taxon>
        <taxon>Lepidoptera</taxon>
        <taxon>Glossata</taxon>
        <taxon>Ditrysia</taxon>
        <taxon>Noctuoidea</taxon>
        <taxon>Noctuidae</taxon>
        <taxon>Plusiinae</taxon>
        <taxon>Trichoplusia</taxon>
    </lineage>
</organism>
<evidence type="ECO:0000313" key="3">
    <source>
        <dbReference type="Proteomes" id="UP000322000"/>
    </source>
</evidence>
<dbReference type="InterPro" id="IPR036915">
    <property type="entry name" value="Cyclin-like_sf"/>
</dbReference>
<dbReference type="AlphaFoldDB" id="A0A7E5W3Y9"/>
<keyword evidence="1" id="KW-0195">Cyclin</keyword>
<proteinExistence type="inferred from homology"/>
<keyword evidence="3" id="KW-1185">Reference proteome</keyword>
<evidence type="ECO:0000259" key="2">
    <source>
        <dbReference type="SMART" id="SM00385"/>
    </source>
</evidence>
<accession>A0A7E5W3Y9</accession>
<name>A0A7E5W3Y9_TRINI</name>
<evidence type="ECO:0000256" key="1">
    <source>
        <dbReference type="RuleBase" id="RU000383"/>
    </source>
</evidence>
<dbReference type="PANTHER" id="PTHR10177">
    <property type="entry name" value="CYCLINS"/>
    <property type="match status" value="1"/>
</dbReference>
<dbReference type="GeneID" id="113499189"/>
<evidence type="ECO:0000313" key="4">
    <source>
        <dbReference type="RefSeq" id="XP_026735363.1"/>
    </source>
</evidence>
<sequence>MYSKIVVLNYCTRYFLSTMAKSNMEADKENVYRTRIPLPKEPLPALPRHLLTENKKHQENLHQRCPLKPLNSQFVPRAGPSKAILQKPKKPLKIDARFVTLRQKSENLDWNYKVFRDEHVKNDTSVISISDDEKYLDERQNERYFVEHRKKNNLGEALSAVTPQVKACLEPNPIRNIKRSLKRPHSRELQGLSPNVAAKHEKLDDRVKRRLQFNERIQDRLASPDVWKRSYMRCLNRDYTTDVFDYLLAVERKPLGELRTSRITRACVVNWLMKVNGADGNPAIIQAACWYLDSILGTGHVQLDKLQLVAAACFWIAQKLNGPVIPAIRLVRYSNGAFTTEKLLAAEKAVLLRLSFPQQPVVAQDYITYLSWWCDNRGGEVEVAATFLCMCGLMVDPKLCEDFPSVIAAAAVRNAVLLLRKSDLLARLHMSHVYKAAEKKATSFSITCSILRRAVRTVAAPIYEYKAPFEHYGSPPCFIAQKIINVVNELSAMDTRNIDRK</sequence>
<dbReference type="SMART" id="SM00385">
    <property type="entry name" value="CYCLIN"/>
    <property type="match status" value="1"/>
</dbReference>
<dbReference type="InParanoid" id="A0A7E5W3Y9"/>
<feature type="domain" description="Cyclin-like" evidence="2">
    <location>
        <begin position="270"/>
        <end position="352"/>
    </location>
</feature>
<dbReference type="Proteomes" id="UP000322000">
    <property type="component" value="Chromosome 12"/>
</dbReference>